<dbReference type="Proteomes" id="UP000789342">
    <property type="component" value="Unassembled WGS sequence"/>
</dbReference>
<name>A0A9N9I7A5_9GLOM</name>
<accession>A0A9N9I7A5</accession>
<dbReference type="AlphaFoldDB" id="A0A9N9I7A5"/>
<proteinExistence type="predicted"/>
<feature type="non-terminal residue" evidence="1">
    <location>
        <position position="46"/>
    </location>
</feature>
<evidence type="ECO:0000313" key="1">
    <source>
        <dbReference type="EMBL" id="CAG8724800.1"/>
    </source>
</evidence>
<sequence length="46" mass="5191">QTIHLEGEDDGGLGYFSGSVFVDVELIKTQIVKPICGWLHFRAREE</sequence>
<reference evidence="1" key="1">
    <citation type="submission" date="2021-06" db="EMBL/GenBank/DDBJ databases">
        <authorList>
            <person name="Kallberg Y."/>
            <person name="Tangrot J."/>
            <person name="Rosling A."/>
        </authorList>
    </citation>
    <scope>NUCLEOTIDE SEQUENCE</scope>
    <source>
        <strain evidence="1">CL551</strain>
    </source>
</reference>
<comment type="caution">
    <text evidence="1">The sequence shown here is derived from an EMBL/GenBank/DDBJ whole genome shotgun (WGS) entry which is preliminary data.</text>
</comment>
<keyword evidence="2" id="KW-1185">Reference proteome</keyword>
<evidence type="ECO:0000313" key="2">
    <source>
        <dbReference type="Proteomes" id="UP000789342"/>
    </source>
</evidence>
<dbReference type="EMBL" id="CAJVPV010023815">
    <property type="protein sequence ID" value="CAG8724800.1"/>
    <property type="molecule type" value="Genomic_DNA"/>
</dbReference>
<protein>
    <submittedName>
        <fullName evidence="1">8579_t:CDS:1</fullName>
    </submittedName>
</protein>
<gene>
    <name evidence="1" type="ORF">AMORRO_LOCUS13580</name>
</gene>
<organism evidence="1 2">
    <name type="scientific">Acaulospora morrowiae</name>
    <dbReference type="NCBI Taxonomy" id="94023"/>
    <lineage>
        <taxon>Eukaryota</taxon>
        <taxon>Fungi</taxon>
        <taxon>Fungi incertae sedis</taxon>
        <taxon>Mucoromycota</taxon>
        <taxon>Glomeromycotina</taxon>
        <taxon>Glomeromycetes</taxon>
        <taxon>Diversisporales</taxon>
        <taxon>Acaulosporaceae</taxon>
        <taxon>Acaulospora</taxon>
    </lineage>
</organism>